<keyword evidence="1" id="KW-1133">Transmembrane helix</keyword>
<reference evidence="2 3" key="2">
    <citation type="submission" date="2015-10" db="EMBL/GenBank/DDBJ databases">
        <title>Draft Genome Sequence of Prosthecomicrobium hirschii ATCC 27832.</title>
        <authorList>
            <person name="Daniel J."/>
            <person name="Givan S.A."/>
            <person name="Brun Y.V."/>
            <person name="Brown P.J."/>
        </authorList>
    </citation>
    <scope>NUCLEOTIDE SEQUENCE [LARGE SCALE GENOMIC DNA]</scope>
    <source>
        <strain evidence="2 3">16</strain>
    </source>
</reference>
<reference evidence="2 3" key="1">
    <citation type="submission" date="2015-09" db="EMBL/GenBank/DDBJ databases">
        <authorList>
            <person name="Jackson K.R."/>
            <person name="Lunt B.L."/>
            <person name="Fisher J.N.B."/>
            <person name="Gardner A.V."/>
            <person name="Bailey M.E."/>
            <person name="Deus L.M."/>
            <person name="Earl A.S."/>
            <person name="Gibby P.D."/>
            <person name="Hartmann K.A."/>
            <person name="Liu J.E."/>
            <person name="Manci A.M."/>
            <person name="Nielsen D.A."/>
            <person name="Solomon M.B."/>
            <person name="Breakwell D.P."/>
            <person name="Burnett S.H."/>
            <person name="Grose J.H."/>
        </authorList>
    </citation>
    <scope>NUCLEOTIDE SEQUENCE [LARGE SCALE GENOMIC DNA]</scope>
    <source>
        <strain evidence="2 3">16</strain>
    </source>
</reference>
<dbReference type="EMBL" id="LJYW01000001">
    <property type="protein sequence ID" value="KPL55197.1"/>
    <property type="molecule type" value="Genomic_DNA"/>
</dbReference>
<keyword evidence="1" id="KW-0472">Membrane</keyword>
<name>A0A0P6VVB6_9HYPH</name>
<dbReference type="RefSeq" id="WP_054361364.1">
    <property type="nucleotide sequence ID" value="NZ_JAPCYQ010000001.1"/>
</dbReference>
<keyword evidence="3" id="KW-1185">Reference proteome</keyword>
<protein>
    <recommendedName>
        <fullName evidence="4">DUF2842 domain-containing protein</fullName>
    </recommendedName>
</protein>
<feature type="transmembrane region" description="Helical" evidence="1">
    <location>
        <begin position="44"/>
        <end position="64"/>
    </location>
</feature>
<evidence type="ECO:0008006" key="4">
    <source>
        <dbReference type="Google" id="ProtNLM"/>
    </source>
</evidence>
<dbReference type="InterPro" id="IPR021265">
    <property type="entry name" value="DUF2842"/>
</dbReference>
<dbReference type="Proteomes" id="UP000048984">
    <property type="component" value="Unassembled WGS sequence"/>
</dbReference>
<gene>
    <name evidence="2" type="ORF">ABB55_25635</name>
</gene>
<dbReference type="Pfam" id="PF11003">
    <property type="entry name" value="DUF2842"/>
    <property type="match status" value="1"/>
</dbReference>
<evidence type="ECO:0000313" key="2">
    <source>
        <dbReference type="EMBL" id="KPL55197.1"/>
    </source>
</evidence>
<organism evidence="2 3">
    <name type="scientific">Prosthecodimorpha hirschii</name>
    <dbReference type="NCBI Taxonomy" id="665126"/>
    <lineage>
        <taxon>Bacteria</taxon>
        <taxon>Pseudomonadati</taxon>
        <taxon>Pseudomonadota</taxon>
        <taxon>Alphaproteobacteria</taxon>
        <taxon>Hyphomicrobiales</taxon>
        <taxon>Ancalomicrobiaceae</taxon>
        <taxon>Prosthecodimorpha</taxon>
    </lineage>
</organism>
<feature type="transmembrane region" description="Helical" evidence="1">
    <location>
        <begin position="7"/>
        <end position="24"/>
    </location>
</feature>
<keyword evidence="1" id="KW-0812">Transmembrane</keyword>
<dbReference type="AlphaFoldDB" id="A0A0P6VVB6"/>
<sequence>MPPRLKRLFGVVLLLVFVFFYIWVMTDVGAVVISRAEGPWRMLYFALAGIAWIVPAGAIIWWMYRPRRTGP</sequence>
<comment type="caution">
    <text evidence="2">The sequence shown here is derived from an EMBL/GenBank/DDBJ whole genome shotgun (WGS) entry which is preliminary data.</text>
</comment>
<proteinExistence type="predicted"/>
<evidence type="ECO:0000256" key="1">
    <source>
        <dbReference type="SAM" id="Phobius"/>
    </source>
</evidence>
<accession>A0A0P6VVB6</accession>
<evidence type="ECO:0000313" key="3">
    <source>
        <dbReference type="Proteomes" id="UP000048984"/>
    </source>
</evidence>